<dbReference type="AlphaFoldDB" id="A0A8J5MJI4"/>
<evidence type="ECO:0000313" key="4">
    <source>
        <dbReference type="EMBL" id="KAG7153803.1"/>
    </source>
</evidence>
<accession>A0A8J5MJI4</accession>
<dbReference type="Proteomes" id="UP000747542">
    <property type="component" value="Unassembled WGS sequence"/>
</dbReference>
<dbReference type="InterPro" id="IPR041507">
    <property type="entry name" value="UCH_C"/>
</dbReference>
<comment type="caution">
    <text evidence="4">The sequence shown here is derived from an EMBL/GenBank/DDBJ whole genome shotgun (WGS) entry which is preliminary data.</text>
</comment>
<feature type="compositionally biased region" description="Low complexity" evidence="2">
    <location>
        <begin position="174"/>
        <end position="183"/>
    </location>
</feature>
<feature type="domain" description="UCH37-like C-terminal" evidence="3">
    <location>
        <begin position="378"/>
        <end position="422"/>
    </location>
</feature>
<gene>
    <name evidence="4" type="primary">calypso-L1</name>
    <name evidence="4" type="ORF">Hamer_G009491</name>
</gene>
<feature type="region of interest" description="Disordered" evidence="2">
    <location>
        <begin position="429"/>
        <end position="480"/>
    </location>
</feature>
<feature type="compositionally biased region" description="Basic residues" evidence="2">
    <location>
        <begin position="465"/>
        <end position="480"/>
    </location>
</feature>
<evidence type="ECO:0000313" key="5">
    <source>
        <dbReference type="Proteomes" id="UP000747542"/>
    </source>
</evidence>
<proteinExistence type="predicted"/>
<sequence length="480" mass="51845">MNPENKGYDRHTRAGNATQPAGRAPQARPSIRQTPGVPTSSRTSNVKLSFVSMSSAAGLVFELMVISLFHLDHEEGNNLSLLAVAASQKLEAQGYADTPISESHELTPVSGLHHTPIKREHTTAILGMPSVGSISAPPDYATPLTIETSPGPPSTPSTDTASEAGSAFNSPLASSGSMQSSPTTSCEYQHLVVVRLTPAAPPVALVAPSPVTTALPVTSTTNPGSTPTSAPSSFAGSFDTPNRGDLPTTVTESLHTVAKRLEFEEGNFNKFTSEEDPHTPLSSRDESPLFEGDIKADPMSLDLLDSCNNQAFSSESYESSGLGSEINIRQESNEMKEDIDYNTKYKSEWDSEYGQSLEDGKFAPTDLLTLINVLGTEITTCENLLKDELDKRKRYKIDDSRRTHNYDQFIITFLAMLAEQGKMGDLVKQQLQPPRKRPAPAPTTPRGSKASLKKTESKTSPNAASKKRGRKKKAKGKRKR</sequence>
<feature type="compositionally biased region" description="Low complexity" evidence="2">
    <location>
        <begin position="213"/>
        <end position="238"/>
    </location>
</feature>
<keyword evidence="5" id="KW-1185">Reference proteome</keyword>
<dbReference type="PROSITE" id="PS52049">
    <property type="entry name" value="ULD"/>
    <property type="match status" value="1"/>
</dbReference>
<feature type="region of interest" description="Disordered" evidence="2">
    <location>
        <begin position="268"/>
        <end position="292"/>
    </location>
</feature>
<protein>
    <submittedName>
        <fullName evidence="4">Ubiquitin carboxyl-terminal hydrolase calypso-like 1</fullName>
    </submittedName>
</protein>
<feature type="compositionally biased region" description="Basic and acidic residues" evidence="2">
    <location>
        <begin position="1"/>
        <end position="12"/>
    </location>
</feature>
<feature type="region of interest" description="Disordered" evidence="2">
    <location>
        <begin position="1"/>
        <end position="43"/>
    </location>
</feature>
<name>A0A8J5MJI4_HOMAM</name>
<feature type="compositionally biased region" description="Basic and acidic residues" evidence="2">
    <location>
        <begin position="272"/>
        <end position="292"/>
    </location>
</feature>
<dbReference type="GO" id="GO:0016787">
    <property type="term" value="F:hydrolase activity"/>
    <property type="evidence" value="ECO:0007669"/>
    <property type="project" value="UniProtKB-KW"/>
</dbReference>
<evidence type="ECO:0000256" key="1">
    <source>
        <dbReference type="PROSITE-ProRule" id="PRU01394"/>
    </source>
</evidence>
<evidence type="ECO:0000256" key="2">
    <source>
        <dbReference type="SAM" id="MobiDB-lite"/>
    </source>
</evidence>
<keyword evidence="1" id="KW-0833">Ubl conjugation pathway</keyword>
<evidence type="ECO:0000259" key="3">
    <source>
        <dbReference type="Pfam" id="PF18031"/>
    </source>
</evidence>
<dbReference type="Gene3D" id="1.20.58.860">
    <property type="match status" value="1"/>
</dbReference>
<reference evidence="4" key="1">
    <citation type="journal article" date="2021" name="Sci. Adv.">
        <title>The American lobster genome reveals insights on longevity, neural, and immune adaptations.</title>
        <authorList>
            <person name="Polinski J.M."/>
            <person name="Zimin A.V."/>
            <person name="Clark K.F."/>
            <person name="Kohn A.B."/>
            <person name="Sadowski N."/>
            <person name="Timp W."/>
            <person name="Ptitsyn A."/>
            <person name="Khanna P."/>
            <person name="Romanova D.Y."/>
            <person name="Williams P."/>
            <person name="Greenwood S.J."/>
            <person name="Moroz L.L."/>
            <person name="Walt D.R."/>
            <person name="Bodnar A.G."/>
        </authorList>
    </citation>
    <scope>NUCLEOTIDE SEQUENCE</scope>
    <source>
        <strain evidence="4">GMGI-L3</strain>
    </source>
</reference>
<dbReference type="Pfam" id="PF18031">
    <property type="entry name" value="UCH_C"/>
    <property type="match status" value="1"/>
</dbReference>
<organism evidence="4 5">
    <name type="scientific">Homarus americanus</name>
    <name type="common">American lobster</name>
    <dbReference type="NCBI Taxonomy" id="6706"/>
    <lineage>
        <taxon>Eukaryota</taxon>
        <taxon>Metazoa</taxon>
        <taxon>Ecdysozoa</taxon>
        <taxon>Arthropoda</taxon>
        <taxon>Crustacea</taxon>
        <taxon>Multicrustacea</taxon>
        <taxon>Malacostraca</taxon>
        <taxon>Eumalacostraca</taxon>
        <taxon>Eucarida</taxon>
        <taxon>Decapoda</taxon>
        <taxon>Pleocyemata</taxon>
        <taxon>Astacidea</taxon>
        <taxon>Nephropoidea</taxon>
        <taxon>Nephropidae</taxon>
        <taxon>Homarus</taxon>
    </lineage>
</organism>
<feature type="region of interest" description="Disordered" evidence="2">
    <location>
        <begin position="137"/>
        <end position="183"/>
    </location>
</feature>
<feature type="region of interest" description="Disordered" evidence="2">
    <location>
        <begin position="213"/>
        <end position="244"/>
    </location>
</feature>
<dbReference type="GO" id="GO:0006511">
    <property type="term" value="P:ubiquitin-dependent protein catabolic process"/>
    <property type="evidence" value="ECO:0007669"/>
    <property type="project" value="UniProtKB-UniRule"/>
</dbReference>
<dbReference type="EMBL" id="JAHLQT010046319">
    <property type="protein sequence ID" value="KAG7153803.1"/>
    <property type="molecule type" value="Genomic_DNA"/>
</dbReference>
<keyword evidence="4" id="KW-0378">Hydrolase</keyword>
<feature type="compositionally biased region" description="Polar residues" evidence="2">
    <location>
        <begin position="31"/>
        <end position="43"/>
    </location>
</feature>